<dbReference type="PATRIC" id="fig|251221.4.peg.839"/>
<dbReference type="InterPro" id="IPR012296">
    <property type="entry name" value="Nuclease_put_TT1808"/>
</dbReference>
<dbReference type="PANTHER" id="PTHR47152">
    <property type="entry name" value="SLR2084 PROTEIN-RELATED"/>
    <property type="match status" value="1"/>
</dbReference>
<dbReference type="AlphaFoldDB" id="Q7NME4"/>
<reference evidence="2 3" key="1">
    <citation type="journal article" date="2003" name="DNA Res.">
        <title>Complete genome structure of Gloeobacter violaceus PCC 7421, a cyanobacterium that lacks thylakoids.</title>
        <authorList>
            <person name="Nakamura Y."/>
            <person name="Kaneko T."/>
            <person name="Sato S."/>
            <person name="Mimuro M."/>
            <person name="Miyashita H."/>
            <person name="Tsuchiya T."/>
            <person name="Sasamoto S."/>
            <person name="Watanabe A."/>
            <person name="Kawashima K."/>
            <person name="Kishida Y."/>
            <person name="Kiyokawa C."/>
            <person name="Kohara M."/>
            <person name="Matsumoto M."/>
            <person name="Matsuno A."/>
            <person name="Nakazaki N."/>
            <person name="Shimpo S."/>
            <person name="Takeuchi C."/>
            <person name="Yamada M."/>
            <person name="Tabata S."/>
        </authorList>
    </citation>
    <scope>NUCLEOTIDE SEQUENCE [LARGE SCALE GENOMIC DNA]</scope>
    <source>
        <strain evidence="3">ATCC 29082 / PCC 7421</strain>
    </source>
</reference>
<dbReference type="CDD" id="cd06260">
    <property type="entry name" value="DUF820-like"/>
    <property type="match status" value="1"/>
</dbReference>
<dbReference type="Proteomes" id="UP000000557">
    <property type="component" value="Chromosome"/>
</dbReference>
<dbReference type="PhylomeDB" id="Q7NME4"/>
<dbReference type="HOGENOM" id="CLU_098557_1_0_3"/>
<accession>Q7NME4</accession>
<sequence length="196" mass="22287">MTTPAPPLVEGISTLHGVDWEQFKTIEAALAHLGKGVKLSYFNGVLEIMSPIGPRHEDVKSTLGLLLEAYMREKGIRFYVCGGFTLESPKTASGTPDESYAIGTRKKIPDIVIEVIITSGRLHKTEIYRPKQVPEVWFWKKGQITLFHLEEQGYVQRERSVFFPDLELLMLQRYLDLADQYDAVSEFVEAIRRGDQ</sequence>
<dbReference type="OrthoDB" id="5768410at2"/>
<name>Q7NME4_GLOVI</name>
<dbReference type="eggNOG" id="COG4636">
    <property type="taxonomic scope" value="Bacteria"/>
</dbReference>
<dbReference type="EMBL" id="BA000045">
    <property type="protein sequence ID" value="BAC88763.1"/>
    <property type="molecule type" value="Genomic_DNA"/>
</dbReference>
<dbReference type="Gene3D" id="3.90.1570.10">
    <property type="entry name" value="tt1808, chain A"/>
    <property type="match status" value="1"/>
</dbReference>
<evidence type="ECO:0000313" key="3">
    <source>
        <dbReference type="Proteomes" id="UP000000557"/>
    </source>
</evidence>
<dbReference type="PANTHER" id="PTHR47152:SF3">
    <property type="entry name" value="SLR1613 PROTEIN"/>
    <property type="match status" value="1"/>
</dbReference>
<dbReference type="InterPro" id="IPR008538">
    <property type="entry name" value="Uma2"/>
</dbReference>
<dbReference type="RefSeq" id="WP_011140824.1">
    <property type="nucleotide sequence ID" value="NC_005125.1"/>
</dbReference>
<proteinExistence type="predicted"/>
<dbReference type="SUPFAM" id="SSF52980">
    <property type="entry name" value="Restriction endonuclease-like"/>
    <property type="match status" value="1"/>
</dbReference>
<protein>
    <submittedName>
        <fullName evidence="2">Gll0822 protein</fullName>
    </submittedName>
</protein>
<organism evidence="2 3">
    <name type="scientific">Gloeobacter violaceus (strain ATCC 29082 / PCC 7421)</name>
    <dbReference type="NCBI Taxonomy" id="251221"/>
    <lineage>
        <taxon>Bacteria</taxon>
        <taxon>Bacillati</taxon>
        <taxon>Cyanobacteriota</taxon>
        <taxon>Cyanophyceae</taxon>
        <taxon>Gloeobacterales</taxon>
        <taxon>Gloeobacteraceae</taxon>
        <taxon>Gloeobacter</taxon>
    </lineage>
</organism>
<gene>
    <name evidence="2" type="ordered locus">gll0822</name>
</gene>
<evidence type="ECO:0000259" key="1">
    <source>
        <dbReference type="Pfam" id="PF05685"/>
    </source>
</evidence>
<feature type="domain" description="Putative restriction endonuclease" evidence="1">
    <location>
        <begin position="20"/>
        <end position="173"/>
    </location>
</feature>
<evidence type="ECO:0000313" key="2">
    <source>
        <dbReference type="EMBL" id="BAC88763.1"/>
    </source>
</evidence>
<dbReference type="Pfam" id="PF05685">
    <property type="entry name" value="Uma2"/>
    <property type="match status" value="1"/>
</dbReference>
<keyword evidence="3" id="KW-1185">Reference proteome</keyword>
<dbReference type="STRING" id="251221.gene:10758299"/>
<dbReference type="InterPro" id="IPR011335">
    <property type="entry name" value="Restrct_endonuc-II-like"/>
</dbReference>
<dbReference type="EnsemblBacteria" id="BAC88763">
    <property type="protein sequence ID" value="BAC88763"/>
    <property type="gene ID" value="BAC88763"/>
</dbReference>
<dbReference type="InParanoid" id="Q7NME4"/>
<dbReference type="KEGG" id="gvi:gll0822"/>
<reference evidence="2 3" key="2">
    <citation type="journal article" date="2003" name="DNA Res.">
        <title>Complete genome structure of Gloeobacter violaceus PCC 7421, a cyanobacterium that lacks thylakoids (supplement).</title>
        <authorList>
            <person name="Nakamura Y."/>
            <person name="Kaneko T."/>
            <person name="Sato S."/>
            <person name="Mimuro M."/>
            <person name="Miyashita H."/>
            <person name="Tsuchiya T."/>
            <person name="Sasamoto S."/>
            <person name="Watanabe A."/>
            <person name="Kawashima K."/>
            <person name="Kishida Y."/>
            <person name="Kiyokawa C."/>
            <person name="Kohara M."/>
            <person name="Matsumoto M."/>
            <person name="Matsuno A."/>
            <person name="Nakazaki N."/>
            <person name="Shimpo S."/>
            <person name="Takeuchi C."/>
            <person name="Yamada M."/>
            <person name="Tabata S."/>
        </authorList>
    </citation>
    <scope>NUCLEOTIDE SEQUENCE [LARGE SCALE GENOMIC DNA]</scope>
    <source>
        <strain evidence="3">ATCC 29082 / PCC 7421</strain>
    </source>
</reference>